<name>A0AAX6G744_IRIPA</name>
<feature type="region of interest" description="Disordered" evidence="1">
    <location>
        <begin position="127"/>
        <end position="153"/>
    </location>
</feature>
<feature type="region of interest" description="Disordered" evidence="1">
    <location>
        <begin position="173"/>
        <end position="221"/>
    </location>
</feature>
<dbReference type="EMBL" id="JANAVB010022279">
    <property type="protein sequence ID" value="KAJ6824293.1"/>
    <property type="molecule type" value="Genomic_DNA"/>
</dbReference>
<keyword evidence="3" id="KW-1185">Reference proteome</keyword>
<comment type="caution">
    <text evidence="2">The sequence shown here is derived from an EMBL/GenBank/DDBJ whole genome shotgun (WGS) entry which is preliminary data.</text>
</comment>
<accession>A0AAX6G744</accession>
<evidence type="ECO:0000313" key="2">
    <source>
        <dbReference type="EMBL" id="KAJ6824293.1"/>
    </source>
</evidence>
<sequence>MLFTQILGKERERKGLGTHRVRVRRSWWRRMRTRRSAAHDKGKRWGGRRQIWRWQRACGTTVAGGAVKLEGLGGSGLPAERVSTPAVEVEDDGAQVVAGKTPHGRPFANADRAEGWAHGGLVRRRRGGAHARWSSTGSGSLRLAEEKSSGGRDLVEPRQGAVLETGSVFRKGSRDMSALDKMGRGVAGAGPRRRDSTSGEKMALTRVRGTSSRKRRLLVLD</sequence>
<gene>
    <name evidence="2" type="ORF">M6B38_102535</name>
</gene>
<reference evidence="2" key="2">
    <citation type="submission" date="2023-04" db="EMBL/GenBank/DDBJ databases">
        <authorList>
            <person name="Bruccoleri R.E."/>
            <person name="Oakeley E.J."/>
            <person name="Faust A.-M."/>
            <person name="Dessus-Babus S."/>
            <person name="Altorfer M."/>
            <person name="Burckhardt D."/>
            <person name="Oertli M."/>
            <person name="Naumann U."/>
            <person name="Petersen F."/>
            <person name="Wong J."/>
        </authorList>
    </citation>
    <scope>NUCLEOTIDE SEQUENCE</scope>
    <source>
        <strain evidence="2">GSM-AAB239-AS_SAM_17_03QT</strain>
        <tissue evidence="2">Leaf</tissue>
    </source>
</reference>
<dbReference type="Proteomes" id="UP001140949">
    <property type="component" value="Unassembled WGS sequence"/>
</dbReference>
<feature type="compositionally biased region" description="Basic and acidic residues" evidence="1">
    <location>
        <begin position="173"/>
        <end position="183"/>
    </location>
</feature>
<feature type="compositionally biased region" description="Basic and acidic residues" evidence="1">
    <location>
        <begin position="143"/>
        <end position="153"/>
    </location>
</feature>
<dbReference type="AlphaFoldDB" id="A0AAX6G744"/>
<proteinExistence type="predicted"/>
<evidence type="ECO:0000313" key="3">
    <source>
        <dbReference type="Proteomes" id="UP001140949"/>
    </source>
</evidence>
<reference evidence="2" key="1">
    <citation type="journal article" date="2023" name="GigaByte">
        <title>Genome assembly of the bearded iris, Iris pallida Lam.</title>
        <authorList>
            <person name="Bruccoleri R.E."/>
            <person name="Oakeley E.J."/>
            <person name="Faust A.M.E."/>
            <person name="Altorfer M."/>
            <person name="Dessus-Babus S."/>
            <person name="Burckhardt D."/>
            <person name="Oertli M."/>
            <person name="Naumann U."/>
            <person name="Petersen F."/>
            <person name="Wong J."/>
        </authorList>
    </citation>
    <scope>NUCLEOTIDE SEQUENCE</scope>
    <source>
        <strain evidence="2">GSM-AAB239-AS_SAM_17_03QT</strain>
    </source>
</reference>
<feature type="compositionally biased region" description="Basic residues" evidence="1">
    <location>
        <begin position="211"/>
        <end position="221"/>
    </location>
</feature>
<protein>
    <submittedName>
        <fullName evidence="2">Leucine-rich repeat extensin-like protein 3</fullName>
    </submittedName>
</protein>
<evidence type="ECO:0000256" key="1">
    <source>
        <dbReference type="SAM" id="MobiDB-lite"/>
    </source>
</evidence>
<organism evidence="2 3">
    <name type="scientific">Iris pallida</name>
    <name type="common">Sweet iris</name>
    <dbReference type="NCBI Taxonomy" id="29817"/>
    <lineage>
        <taxon>Eukaryota</taxon>
        <taxon>Viridiplantae</taxon>
        <taxon>Streptophyta</taxon>
        <taxon>Embryophyta</taxon>
        <taxon>Tracheophyta</taxon>
        <taxon>Spermatophyta</taxon>
        <taxon>Magnoliopsida</taxon>
        <taxon>Liliopsida</taxon>
        <taxon>Asparagales</taxon>
        <taxon>Iridaceae</taxon>
        <taxon>Iridoideae</taxon>
        <taxon>Irideae</taxon>
        <taxon>Iris</taxon>
    </lineage>
</organism>